<protein>
    <submittedName>
        <fullName evidence="8">Cytochrome d ubiquinol oxidase subunit II</fullName>
    </submittedName>
</protein>
<keyword evidence="3" id="KW-1003">Cell membrane</keyword>
<evidence type="ECO:0000313" key="9">
    <source>
        <dbReference type="Proteomes" id="UP000321574"/>
    </source>
</evidence>
<feature type="transmembrane region" description="Helical" evidence="7">
    <location>
        <begin position="55"/>
        <end position="74"/>
    </location>
</feature>
<proteinExistence type="inferred from homology"/>
<keyword evidence="6 7" id="KW-0472">Membrane</keyword>
<organism evidence="8 9">
    <name type="scientific">Cerasibacillus terrae</name>
    <dbReference type="NCBI Taxonomy" id="2498845"/>
    <lineage>
        <taxon>Bacteria</taxon>
        <taxon>Bacillati</taxon>
        <taxon>Bacillota</taxon>
        <taxon>Bacilli</taxon>
        <taxon>Bacillales</taxon>
        <taxon>Bacillaceae</taxon>
        <taxon>Cerasibacillus</taxon>
    </lineage>
</organism>
<evidence type="ECO:0000256" key="2">
    <source>
        <dbReference type="ARBA" id="ARBA00007543"/>
    </source>
</evidence>
<evidence type="ECO:0000256" key="5">
    <source>
        <dbReference type="ARBA" id="ARBA00022989"/>
    </source>
</evidence>
<dbReference type="OrthoDB" id="2416742at2"/>
<dbReference type="RefSeq" id="WP_147667115.1">
    <property type="nucleotide sequence ID" value="NZ_VDUW01000005.1"/>
</dbReference>
<keyword evidence="9" id="KW-1185">Reference proteome</keyword>
<sequence>MDLEIIGILVLWTFLFGYVMIASIDFGAGFFNAYSEFTHKNHIISNIIQRYLSPVWEVTNVFLVFFFVGIVGFFPSSAFYYGTTLLVPVGIAVILLGIRGAYYAFATYGKNPAKHYTFLYGATGLLLPASLSIVLTISEGGFITMVNNAPVLDYWKLFTSPLTWSIVLLSITSLLYISAVFLTWYANKANDKKASNLLRKYALIWAFPTMITALGIMVELRAHNPTHFANLLNLWWMFAISFLFFLGTVWLLWKGKKFGIAFSLLVGQFAFAFYGYGFSHYPYLLYPYLTIYDGFTNEAMAISLIIAFILGLALLLPSLYLLMKLFLFNKTYIEGKNPSSKGVPSK</sequence>
<dbReference type="Pfam" id="PF02322">
    <property type="entry name" value="Cyt_bd_oxida_II"/>
    <property type="match status" value="1"/>
</dbReference>
<name>A0A5C8NTN5_9BACI</name>
<dbReference type="EMBL" id="VDUW01000005">
    <property type="protein sequence ID" value="TXL64377.1"/>
    <property type="molecule type" value="Genomic_DNA"/>
</dbReference>
<feature type="transmembrane region" description="Helical" evidence="7">
    <location>
        <begin position="198"/>
        <end position="218"/>
    </location>
</feature>
<dbReference type="AlphaFoldDB" id="A0A5C8NTN5"/>
<keyword evidence="5 7" id="KW-1133">Transmembrane helix</keyword>
<feature type="transmembrane region" description="Helical" evidence="7">
    <location>
        <begin position="260"/>
        <end position="279"/>
    </location>
</feature>
<reference evidence="8 9" key="1">
    <citation type="submission" date="2019-06" db="EMBL/GenBank/DDBJ databases">
        <title>Cerasibacillus sp. nov., isolated from maize field.</title>
        <authorList>
            <person name="Lin S.-Y."/>
            <person name="Tsai C.-F."/>
            <person name="Young C.-C."/>
        </authorList>
    </citation>
    <scope>NUCLEOTIDE SEQUENCE [LARGE SCALE GENOMIC DNA]</scope>
    <source>
        <strain evidence="8 9">CC-CFT480</strain>
    </source>
</reference>
<comment type="similarity">
    <text evidence="2">Belongs to the cytochrome ubiquinol oxidase subunit 2 family.</text>
</comment>
<keyword evidence="4 7" id="KW-0812">Transmembrane</keyword>
<evidence type="ECO:0000256" key="6">
    <source>
        <dbReference type="ARBA" id="ARBA00023136"/>
    </source>
</evidence>
<feature type="transmembrane region" description="Helical" evidence="7">
    <location>
        <begin position="80"/>
        <end position="105"/>
    </location>
</feature>
<feature type="transmembrane region" description="Helical" evidence="7">
    <location>
        <begin position="234"/>
        <end position="253"/>
    </location>
</feature>
<accession>A0A5C8NTN5</accession>
<comment type="subcellular location">
    <subcellularLocation>
        <location evidence="1">Cell membrane</location>
        <topology evidence="1">Multi-pass membrane protein</topology>
    </subcellularLocation>
</comment>
<feature type="transmembrane region" description="Helical" evidence="7">
    <location>
        <begin position="117"/>
        <end position="142"/>
    </location>
</feature>
<gene>
    <name evidence="8" type="ORF">FHP05_08600</name>
</gene>
<evidence type="ECO:0000256" key="3">
    <source>
        <dbReference type="ARBA" id="ARBA00022475"/>
    </source>
</evidence>
<feature type="transmembrane region" description="Helical" evidence="7">
    <location>
        <begin position="299"/>
        <end position="322"/>
    </location>
</feature>
<feature type="transmembrane region" description="Helical" evidence="7">
    <location>
        <begin position="162"/>
        <end position="186"/>
    </location>
</feature>
<comment type="caution">
    <text evidence="8">The sequence shown here is derived from an EMBL/GenBank/DDBJ whole genome shotgun (WGS) entry which is preliminary data.</text>
</comment>
<feature type="transmembrane region" description="Helical" evidence="7">
    <location>
        <begin position="6"/>
        <end position="34"/>
    </location>
</feature>
<evidence type="ECO:0000256" key="1">
    <source>
        <dbReference type="ARBA" id="ARBA00004651"/>
    </source>
</evidence>
<dbReference type="GO" id="GO:0005886">
    <property type="term" value="C:plasma membrane"/>
    <property type="evidence" value="ECO:0007669"/>
    <property type="project" value="UniProtKB-SubCell"/>
</dbReference>
<dbReference type="InterPro" id="IPR003317">
    <property type="entry name" value="Cyt-d_oxidase_su2"/>
</dbReference>
<evidence type="ECO:0000256" key="7">
    <source>
        <dbReference type="SAM" id="Phobius"/>
    </source>
</evidence>
<dbReference type="Proteomes" id="UP000321574">
    <property type="component" value="Unassembled WGS sequence"/>
</dbReference>
<evidence type="ECO:0000256" key="4">
    <source>
        <dbReference type="ARBA" id="ARBA00022692"/>
    </source>
</evidence>
<evidence type="ECO:0000313" key="8">
    <source>
        <dbReference type="EMBL" id="TXL64377.1"/>
    </source>
</evidence>